<evidence type="ECO:0000256" key="1">
    <source>
        <dbReference type="SAM" id="MobiDB-lite"/>
    </source>
</evidence>
<feature type="region of interest" description="Disordered" evidence="1">
    <location>
        <begin position="179"/>
        <end position="198"/>
    </location>
</feature>
<sequence>MTGYEQLPYGSSAPWHHLLDASFPFGPLTYCQGSTGLPNAMNGQSHSSSHTRRTPGQCYKPYRYALTRRNQQKQRHAARSTTPTCRTDMQMNGGRNTPRKGHAGQNTTPGKGGHRKKRGVRPASVVSTRSPPPPPLTSYPHAHLATCIDEKQGPLGAWANTRDCWEERDGYPMFISESKKKKQVDGCATGKKGLATER</sequence>
<feature type="compositionally biased region" description="Polar residues" evidence="1">
    <location>
        <begin position="79"/>
        <end position="95"/>
    </location>
</feature>
<gene>
    <name evidence="2" type="ORF">COCMIDRAFT_29546</name>
</gene>
<feature type="region of interest" description="Disordered" evidence="1">
    <location>
        <begin position="68"/>
        <end position="136"/>
    </location>
</feature>
<evidence type="ECO:0000313" key="2">
    <source>
        <dbReference type="EMBL" id="EUC41729.1"/>
    </source>
</evidence>
<accession>W6Z269</accession>
<dbReference type="AlphaFoldDB" id="W6Z269"/>
<keyword evidence="3" id="KW-1185">Reference proteome</keyword>
<dbReference type="RefSeq" id="XP_007691751.1">
    <property type="nucleotide sequence ID" value="XM_007693561.1"/>
</dbReference>
<proteinExistence type="predicted"/>
<name>W6Z269_COCMI</name>
<reference evidence="2 3" key="1">
    <citation type="journal article" date="2013" name="PLoS Genet.">
        <title>Comparative genome structure, secondary metabolite, and effector coding capacity across Cochliobolus pathogens.</title>
        <authorList>
            <person name="Condon B.J."/>
            <person name="Leng Y."/>
            <person name="Wu D."/>
            <person name="Bushley K.E."/>
            <person name="Ohm R.A."/>
            <person name="Otillar R."/>
            <person name="Martin J."/>
            <person name="Schackwitz W."/>
            <person name="Grimwood J."/>
            <person name="MohdZainudin N."/>
            <person name="Xue C."/>
            <person name="Wang R."/>
            <person name="Manning V.A."/>
            <person name="Dhillon B."/>
            <person name="Tu Z.J."/>
            <person name="Steffenson B.J."/>
            <person name="Salamov A."/>
            <person name="Sun H."/>
            <person name="Lowry S."/>
            <person name="LaButti K."/>
            <person name="Han J."/>
            <person name="Copeland A."/>
            <person name="Lindquist E."/>
            <person name="Barry K."/>
            <person name="Schmutz J."/>
            <person name="Baker S.E."/>
            <person name="Ciuffetti L.M."/>
            <person name="Grigoriev I.V."/>
            <person name="Zhong S."/>
            <person name="Turgeon B.G."/>
        </authorList>
    </citation>
    <scope>NUCLEOTIDE SEQUENCE [LARGE SCALE GENOMIC DNA]</scope>
    <source>
        <strain evidence="2 3">ATCC 44560</strain>
    </source>
</reference>
<dbReference type="EMBL" id="KI964089">
    <property type="protein sequence ID" value="EUC41729.1"/>
    <property type="molecule type" value="Genomic_DNA"/>
</dbReference>
<dbReference type="HOGENOM" id="CLU_1377888_0_0_1"/>
<feature type="compositionally biased region" description="Polar residues" evidence="1">
    <location>
        <begin position="39"/>
        <end position="48"/>
    </location>
</feature>
<feature type="region of interest" description="Disordered" evidence="1">
    <location>
        <begin position="39"/>
        <end position="58"/>
    </location>
</feature>
<organism evidence="2 3">
    <name type="scientific">Bipolaris oryzae ATCC 44560</name>
    <dbReference type="NCBI Taxonomy" id="930090"/>
    <lineage>
        <taxon>Eukaryota</taxon>
        <taxon>Fungi</taxon>
        <taxon>Dikarya</taxon>
        <taxon>Ascomycota</taxon>
        <taxon>Pezizomycotina</taxon>
        <taxon>Dothideomycetes</taxon>
        <taxon>Pleosporomycetidae</taxon>
        <taxon>Pleosporales</taxon>
        <taxon>Pleosporineae</taxon>
        <taxon>Pleosporaceae</taxon>
        <taxon>Bipolaris</taxon>
    </lineage>
</organism>
<dbReference type="KEGG" id="bor:COCMIDRAFT_29546"/>
<dbReference type="GeneID" id="19121525"/>
<protein>
    <submittedName>
        <fullName evidence="2">Uncharacterized protein</fullName>
    </submittedName>
</protein>
<evidence type="ECO:0000313" key="3">
    <source>
        <dbReference type="Proteomes" id="UP000054032"/>
    </source>
</evidence>
<dbReference type="Proteomes" id="UP000054032">
    <property type="component" value="Unassembled WGS sequence"/>
</dbReference>